<comment type="subcellular location">
    <subcellularLocation>
        <location evidence="1 9">Nucleus</location>
    </subcellularLocation>
</comment>
<dbReference type="OrthoDB" id="10263346at2759"/>
<dbReference type="Pfam" id="PF01423">
    <property type="entry name" value="LSM"/>
    <property type="match status" value="1"/>
</dbReference>
<evidence type="ECO:0000256" key="9">
    <source>
        <dbReference type="RuleBase" id="RU365048"/>
    </source>
</evidence>
<dbReference type="GO" id="GO:0071011">
    <property type="term" value="C:precatalytic spliceosome"/>
    <property type="evidence" value="ECO:0007669"/>
    <property type="project" value="TreeGrafter"/>
</dbReference>
<evidence type="ECO:0000256" key="5">
    <source>
        <dbReference type="ARBA" id="ARBA00022884"/>
    </source>
</evidence>
<keyword evidence="6 9" id="KW-0508">mRNA splicing</keyword>
<dbReference type="SMART" id="SM00651">
    <property type="entry name" value="Sm"/>
    <property type="match status" value="1"/>
</dbReference>
<dbReference type="STRING" id="94643.A0A2A9LZ51"/>
<dbReference type="PROSITE" id="PS52002">
    <property type="entry name" value="SM"/>
    <property type="match status" value="1"/>
</dbReference>
<dbReference type="GO" id="GO:0005688">
    <property type="term" value="C:U6 snRNP"/>
    <property type="evidence" value="ECO:0007669"/>
    <property type="project" value="UniProtKB-UniRule"/>
</dbReference>
<dbReference type="InterPro" id="IPR047575">
    <property type="entry name" value="Sm"/>
</dbReference>
<dbReference type="FunFam" id="2.30.30.100:FF:000027">
    <property type="entry name" value="U6 snRNA-associated Sm-like protein LSm8"/>
    <property type="match status" value="1"/>
</dbReference>
<comment type="subunit">
    <text evidence="9">LSm subunits form a heteromer with a doughnut shape.</text>
</comment>
<comment type="function">
    <text evidence="9">Plays role in pre-mRNA splicing as component of the U4/U6-U5 tri-snRNP complex that is involved in spliceosome assembly, and as component of the precatalytic spliceosome (spliceosome B complex). The heptameric LSM2-8 complex binds specifically to the 3'-terminal U-tract of U6 snRNA.</text>
</comment>
<reference evidence="11 12" key="1">
    <citation type="submission" date="2017-09" db="EMBL/GenBank/DDBJ databases">
        <title>Genome sequencing of Besnoitia besnoiti strain Bb-Ger1.</title>
        <authorList>
            <person name="Schares G."/>
            <person name="Venepally P."/>
            <person name="Lorenzi H.A."/>
        </authorList>
    </citation>
    <scope>NUCLEOTIDE SEQUENCE [LARGE SCALE GENOMIC DNA]</scope>
    <source>
        <strain evidence="11 12">Bb-Ger1</strain>
    </source>
</reference>
<dbReference type="CDD" id="cd01727">
    <property type="entry name" value="LSm8"/>
    <property type="match status" value="1"/>
</dbReference>
<sequence>MAQVLQSLVDQKVEIVTADGRIFVGTLKGFDQSTNVILDKCEERIYSLDAAVEQIALGLYLVRGDNIAVVGEVDVEVDESIQLSSVRAAPLKPVGFGSGDASAGLMLPRWVALRSSLVFAVSRLGNAFYTPEPKSRRCGEGQYRSVCLCGSR</sequence>
<dbReference type="VEuPathDB" id="ToxoDB:BESB_032620"/>
<evidence type="ECO:0000313" key="12">
    <source>
        <dbReference type="Proteomes" id="UP000224006"/>
    </source>
</evidence>
<accession>A0A2A9LZ51</accession>
<evidence type="ECO:0000256" key="6">
    <source>
        <dbReference type="ARBA" id="ARBA00023187"/>
    </source>
</evidence>
<dbReference type="Gene3D" id="2.30.30.100">
    <property type="match status" value="1"/>
</dbReference>
<keyword evidence="8 9" id="KW-0687">Ribonucleoprotein</keyword>
<dbReference type="PANTHER" id="PTHR15588:SF9">
    <property type="entry name" value="U6 SNRNA-ASSOCIATED SM-LIKE PROTEIN LSM8"/>
    <property type="match status" value="1"/>
</dbReference>
<dbReference type="InterPro" id="IPR001163">
    <property type="entry name" value="Sm_dom_euk/arc"/>
</dbReference>
<evidence type="ECO:0000256" key="1">
    <source>
        <dbReference type="ARBA" id="ARBA00004123"/>
    </source>
</evidence>
<dbReference type="Proteomes" id="UP000224006">
    <property type="component" value="Unassembled WGS sequence"/>
</dbReference>
<proteinExistence type="inferred from homology"/>
<dbReference type="SUPFAM" id="SSF50182">
    <property type="entry name" value="Sm-like ribonucleoproteins"/>
    <property type="match status" value="1"/>
</dbReference>
<protein>
    <recommendedName>
        <fullName evidence="9">U6 snRNA-associated Sm-like protein LSm8</fullName>
    </recommendedName>
</protein>
<name>A0A2A9LZ51_BESBE</name>
<dbReference type="AlphaFoldDB" id="A0A2A9LZ51"/>
<comment type="caution">
    <text evidence="11">The sequence shown here is derived from an EMBL/GenBank/DDBJ whole genome shotgun (WGS) entry which is preliminary data.</text>
</comment>
<dbReference type="EMBL" id="NWUJ01000017">
    <property type="protein sequence ID" value="PFH31065.1"/>
    <property type="molecule type" value="Genomic_DNA"/>
</dbReference>
<evidence type="ECO:0000256" key="4">
    <source>
        <dbReference type="ARBA" id="ARBA00022728"/>
    </source>
</evidence>
<keyword evidence="3 9" id="KW-0507">mRNA processing</keyword>
<dbReference type="GO" id="GO:0046540">
    <property type="term" value="C:U4/U6 x U5 tri-snRNP complex"/>
    <property type="evidence" value="ECO:0007669"/>
    <property type="project" value="UniProtKB-UniRule"/>
</dbReference>
<dbReference type="InterPro" id="IPR034103">
    <property type="entry name" value="Lsm8"/>
</dbReference>
<evidence type="ECO:0000313" key="11">
    <source>
        <dbReference type="EMBL" id="PFH31065.1"/>
    </source>
</evidence>
<gene>
    <name evidence="9" type="primary">LSM8</name>
    <name evidence="11" type="ORF">BESB_032620</name>
</gene>
<dbReference type="PANTHER" id="PTHR15588">
    <property type="entry name" value="LSM1"/>
    <property type="match status" value="1"/>
</dbReference>
<dbReference type="GO" id="GO:0000398">
    <property type="term" value="P:mRNA splicing, via spliceosome"/>
    <property type="evidence" value="ECO:0007669"/>
    <property type="project" value="UniProtKB-UniRule"/>
</dbReference>
<evidence type="ECO:0000256" key="2">
    <source>
        <dbReference type="ARBA" id="ARBA00006850"/>
    </source>
</evidence>
<evidence type="ECO:0000256" key="3">
    <source>
        <dbReference type="ARBA" id="ARBA00022664"/>
    </source>
</evidence>
<keyword evidence="7 9" id="KW-0539">Nucleus</keyword>
<dbReference type="InterPro" id="IPR044642">
    <property type="entry name" value="PTHR15588"/>
</dbReference>
<keyword evidence="4 9" id="KW-0747">Spliceosome</keyword>
<keyword evidence="12" id="KW-1185">Reference proteome</keyword>
<feature type="domain" description="Sm" evidence="10">
    <location>
        <begin position="1"/>
        <end position="76"/>
    </location>
</feature>
<evidence type="ECO:0000256" key="8">
    <source>
        <dbReference type="ARBA" id="ARBA00023274"/>
    </source>
</evidence>
<comment type="similarity">
    <text evidence="2 9">Belongs to the snRNP Sm proteins family.</text>
</comment>
<evidence type="ECO:0000259" key="10">
    <source>
        <dbReference type="PROSITE" id="PS52002"/>
    </source>
</evidence>
<evidence type="ECO:0000256" key="7">
    <source>
        <dbReference type="ARBA" id="ARBA00023242"/>
    </source>
</evidence>
<dbReference type="GO" id="GO:0003729">
    <property type="term" value="F:mRNA binding"/>
    <property type="evidence" value="ECO:0007669"/>
    <property type="project" value="TreeGrafter"/>
</dbReference>
<keyword evidence="5 9" id="KW-0694">RNA-binding</keyword>
<organism evidence="11 12">
    <name type="scientific">Besnoitia besnoiti</name>
    <name type="common">Apicomplexan protozoan</name>
    <dbReference type="NCBI Taxonomy" id="94643"/>
    <lineage>
        <taxon>Eukaryota</taxon>
        <taxon>Sar</taxon>
        <taxon>Alveolata</taxon>
        <taxon>Apicomplexa</taxon>
        <taxon>Conoidasida</taxon>
        <taxon>Coccidia</taxon>
        <taxon>Eucoccidiorida</taxon>
        <taxon>Eimeriorina</taxon>
        <taxon>Sarcocystidae</taxon>
        <taxon>Besnoitia</taxon>
    </lineage>
</organism>
<dbReference type="InterPro" id="IPR010920">
    <property type="entry name" value="LSM_dom_sf"/>
</dbReference>